<reference evidence="3 4" key="1">
    <citation type="submission" date="2014-04" db="EMBL/GenBank/DDBJ databases">
        <title>Evolutionary Origins and Diversification of the Mycorrhizal Mutualists.</title>
        <authorList>
            <consortium name="DOE Joint Genome Institute"/>
            <consortium name="Mycorrhizal Genomics Consortium"/>
            <person name="Kohler A."/>
            <person name="Kuo A."/>
            <person name="Nagy L.G."/>
            <person name="Floudas D."/>
            <person name="Copeland A."/>
            <person name="Barry K.W."/>
            <person name="Cichocki N."/>
            <person name="Veneault-Fourrey C."/>
            <person name="LaButti K."/>
            <person name="Lindquist E.A."/>
            <person name="Lipzen A."/>
            <person name="Lundell T."/>
            <person name="Morin E."/>
            <person name="Murat C."/>
            <person name="Riley R."/>
            <person name="Ohm R."/>
            <person name="Sun H."/>
            <person name="Tunlid A."/>
            <person name="Henrissat B."/>
            <person name="Grigoriev I.V."/>
            <person name="Hibbett D.S."/>
            <person name="Martin F."/>
        </authorList>
    </citation>
    <scope>NUCLEOTIDE SEQUENCE [LARGE SCALE GENOMIC DNA]</scope>
    <source>
        <strain evidence="3 4">FD-317 M1</strain>
    </source>
</reference>
<dbReference type="Gene3D" id="3.80.10.10">
    <property type="entry name" value="Ribonuclease Inhibitor"/>
    <property type="match status" value="1"/>
</dbReference>
<dbReference type="Proteomes" id="UP000053593">
    <property type="component" value="Unassembled WGS sequence"/>
</dbReference>
<proteinExistence type="predicted"/>
<protein>
    <recommendedName>
        <fullName evidence="2">F-box domain-containing protein</fullName>
    </recommendedName>
</protein>
<evidence type="ECO:0000313" key="4">
    <source>
        <dbReference type="Proteomes" id="UP000053593"/>
    </source>
</evidence>
<dbReference type="SUPFAM" id="SSF81383">
    <property type="entry name" value="F-box domain"/>
    <property type="match status" value="1"/>
</dbReference>
<evidence type="ECO:0000259" key="2">
    <source>
        <dbReference type="Pfam" id="PF12937"/>
    </source>
</evidence>
<dbReference type="InterPro" id="IPR036047">
    <property type="entry name" value="F-box-like_dom_sf"/>
</dbReference>
<gene>
    <name evidence="3" type="ORF">GYMLUDRAFT_578936</name>
</gene>
<accession>A0A0D0CZ76</accession>
<dbReference type="SUPFAM" id="SSF52047">
    <property type="entry name" value="RNI-like"/>
    <property type="match status" value="1"/>
</dbReference>
<dbReference type="OrthoDB" id="3048040at2759"/>
<name>A0A0D0CZ76_9AGAR</name>
<dbReference type="InterPro" id="IPR001810">
    <property type="entry name" value="F-box_dom"/>
</dbReference>
<dbReference type="InterPro" id="IPR032675">
    <property type="entry name" value="LRR_dom_sf"/>
</dbReference>
<dbReference type="EMBL" id="KN834770">
    <property type="protein sequence ID" value="KIK61823.1"/>
    <property type="molecule type" value="Genomic_DNA"/>
</dbReference>
<sequence>MQSPLDSLPSELLAKIFLTGTELDNALTPLARPSLITYCSVSSRWRTICHHTPELWTAIRVPFAQSSYQDVVAWTITWLESIMLQLVLVLIALIPHASRLKRFYLTVDQTYEHVQDVFRPLRLLQIEAPQLRDFQLRFREDRGTIASMNYIFPITFVSAPLLRRQSLRGVPVQFPLQRLTVLELDHVLPDEQSFRDLAAQSPALEELTMTEILPMLRPADLNAHPKIYFPALRSLKVSFVRMAYAPGTSVLALMSPPNLTHFQIRGIYLPEASTSLPDPAHLTNLHTLRLHEIAVQHPPRPGISLNSASFFLSLPSVKHLQLIETSPQPLFPEPEATRKPLLRSRSGELRSRFNDPSSSSFLSRPKEIDLQILTREPGPAVKLPSEKSSTSSSAPSLYTHWPNLTTITLHTIRAKDLLWLCELVASRPEIETVYLSHSARRYQVEKGNMEPVQWLEQHVKVLDFNERNEQRS</sequence>
<evidence type="ECO:0000313" key="3">
    <source>
        <dbReference type="EMBL" id="KIK61823.1"/>
    </source>
</evidence>
<dbReference type="Pfam" id="PF12937">
    <property type="entry name" value="F-box-like"/>
    <property type="match status" value="1"/>
</dbReference>
<keyword evidence="1" id="KW-0812">Transmembrane</keyword>
<keyword evidence="1" id="KW-0472">Membrane</keyword>
<dbReference type="PANTHER" id="PTHR31639">
    <property type="entry name" value="F-BOX PROTEIN-LIKE"/>
    <property type="match status" value="1"/>
</dbReference>
<dbReference type="PANTHER" id="PTHR31639:SF42">
    <property type="entry name" value="OS02G0160200 PROTEIN"/>
    <property type="match status" value="1"/>
</dbReference>
<dbReference type="HOGENOM" id="CLU_510963_0_0_1"/>
<organism evidence="3 4">
    <name type="scientific">Collybiopsis luxurians FD-317 M1</name>
    <dbReference type="NCBI Taxonomy" id="944289"/>
    <lineage>
        <taxon>Eukaryota</taxon>
        <taxon>Fungi</taxon>
        <taxon>Dikarya</taxon>
        <taxon>Basidiomycota</taxon>
        <taxon>Agaricomycotina</taxon>
        <taxon>Agaricomycetes</taxon>
        <taxon>Agaricomycetidae</taxon>
        <taxon>Agaricales</taxon>
        <taxon>Marasmiineae</taxon>
        <taxon>Omphalotaceae</taxon>
        <taxon>Collybiopsis</taxon>
        <taxon>Collybiopsis luxurians</taxon>
    </lineage>
</organism>
<keyword evidence="4" id="KW-1185">Reference proteome</keyword>
<dbReference type="Gene3D" id="1.20.1280.50">
    <property type="match status" value="1"/>
</dbReference>
<evidence type="ECO:0000256" key="1">
    <source>
        <dbReference type="SAM" id="Phobius"/>
    </source>
</evidence>
<feature type="transmembrane region" description="Helical" evidence="1">
    <location>
        <begin position="71"/>
        <end position="94"/>
    </location>
</feature>
<keyword evidence="1" id="KW-1133">Transmembrane helix</keyword>
<dbReference type="AlphaFoldDB" id="A0A0D0CZ76"/>
<feature type="domain" description="F-box" evidence="2">
    <location>
        <begin position="5"/>
        <end position="59"/>
    </location>
</feature>